<dbReference type="InterPro" id="IPR019347">
    <property type="entry name" value="Axonemal_dynein_light_chain"/>
</dbReference>
<dbReference type="EMBL" id="ASPP01003308">
    <property type="protein sequence ID" value="ETO33552.1"/>
    <property type="molecule type" value="Genomic_DNA"/>
</dbReference>
<evidence type="ECO:0000256" key="3">
    <source>
        <dbReference type="SAM" id="SignalP"/>
    </source>
</evidence>
<accession>X6P7D7</accession>
<proteinExistence type="predicted"/>
<dbReference type="GO" id="GO:0005737">
    <property type="term" value="C:cytoplasm"/>
    <property type="evidence" value="ECO:0007669"/>
    <property type="project" value="UniProtKB-ARBA"/>
</dbReference>
<keyword evidence="1" id="KW-0175">Coiled coil</keyword>
<dbReference type="AlphaFoldDB" id="X6P7D7"/>
<feature type="compositionally biased region" description="Polar residues" evidence="2">
    <location>
        <begin position="180"/>
        <end position="194"/>
    </location>
</feature>
<evidence type="ECO:0000313" key="4">
    <source>
        <dbReference type="EMBL" id="ETO33552.1"/>
    </source>
</evidence>
<gene>
    <name evidence="4" type="ORF">RFI_03552</name>
</gene>
<reference evidence="4 5" key="1">
    <citation type="journal article" date="2013" name="Curr. Biol.">
        <title>The Genome of the Foraminiferan Reticulomyxa filosa.</title>
        <authorList>
            <person name="Glockner G."/>
            <person name="Hulsmann N."/>
            <person name="Schleicher M."/>
            <person name="Noegel A.A."/>
            <person name="Eichinger L."/>
            <person name="Gallinger C."/>
            <person name="Pawlowski J."/>
            <person name="Sierra R."/>
            <person name="Euteneuer U."/>
            <person name="Pillet L."/>
            <person name="Moustafa A."/>
            <person name="Platzer M."/>
            <person name="Groth M."/>
            <person name="Szafranski K."/>
            <person name="Schliwa M."/>
        </authorList>
    </citation>
    <scope>NUCLEOTIDE SEQUENCE [LARGE SCALE GENOMIC DNA]</scope>
</reference>
<organism evidence="4 5">
    <name type="scientific">Reticulomyxa filosa</name>
    <dbReference type="NCBI Taxonomy" id="46433"/>
    <lineage>
        <taxon>Eukaryota</taxon>
        <taxon>Sar</taxon>
        <taxon>Rhizaria</taxon>
        <taxon>Retaria</taxon>
        <taxon>Foraminifera</taxon>
        <taxon>Monothalamids</taxon>
        <taxon>Reticulomyxidae</taxon>
        <taxon>Reticulomyxa</taxon>
    </lineage>
</organism>
<dbReference type="Pfam" id="PF10211">
    <property type="entry name" value="Ax_dynein_light"/>
    <property type="match status" value="1"/>
</dbReference>
<evidence type="ECO:0000256" key="1">
    <source>
        <dbReference type="ARBA" id="ARBA00023054"/>
    </source>
</evidence>
<dbReference type="Proteomes" id="UP000023152">
    <property type="component" value="Unassembled WGS sequence"/>
</dbReference>
<feature type="chain" id="PRO_5013062460" evidence="3">
    <location>
        <begin position="16"/>
        <end position="194"/>
    </location>
</feature>
<feature type="region of interest" description="Disordered" evidence="2">
    <location>
        <begin position="167"/>
        <end position="194"/>
    </location>
</feature>
<feature type="signal peptide" evidence="3">
    <location>
        <begin position="1"/>
        <end position="15"/>
    </location>
</feature>
<keyword evidence="5" id="KW-1185">Reference proteome</keyword>
<evidence type="ECO:0000313" key="5">
    <source>
        <dbReference type="Proteomes" id="UP000023152"/>
    </source>
</evidence>
<comment type="caution">
    <text evidence="4">The sequence shown here is derived from an EMBL/GenBank/DDBJ whole genome shotgun (WGS) entry which is preliminary data.</text>
</comment>
<keyword evidence="3" id="KW-0732">Signal</keyword>
<name>X6P7D7_RETFI</name>
<evidence type="ECO:0000256" key="2">
    <source>
        <dbReference type="SAM" id="MobiDB-lite"/>
    </source>
</evidence>
<protein>
    <submittedName>
        <fullName evidence="4">Viral A-type inclusion protein</fullName>
    </submittedName>
</protein>
<sequence length="194" mass="22671">MFVLFLVPRWTVSFGSVMYFEECLKKKKVRKKGLDTIRIVETEKVFDELIHQLANDMNVRADLLRKIKEELFNNQIQGWKTLVNTAQAKKDLDVLNDKTAFIKARKQQLINTKQQLLKEMSAKNLPLQEVRNEWNKEITEKENTLKDQINYNSEVINEFKSNLSFQGPSKLSDSDDTGEKNFSQIDTKNSLLLK</sequence>